<keyword evidence="2" id="KW-1185">Reference proteome</keyword>
<evidence type="ECO:0000313" key="2">
    <source>
        <dbReference type="Proteomes" id="UP000813824"/>
    </source>
</evidence>
<organism evidence="1 2">
    <name type="scientific">Cristinia sonorae</name>
    <dbReference type="NCBI Taxonomy" id="1940300"/>
    <lineage>
        <taxon>Eukaryota</taxon>
        <taxon>Fungi</taxon>
        <taxon>Dikarya</taxon>
        <taxon>Basidiomycota</taxon>
        <taxon>Agaricomycotina</taxon>
        <taxon>Agaricomycetes</taxon>
        <taxon>Agaricomycetidae</taxon>
        <taxon>Agaricales</taxon>
        <taxon>Pleurotineae</taxon>
        <taxon>Stephanosporaceae</taxon>
        <taxon>Cristinia</taxon>
    </lineage>
</organism>
<dbReference type="EMBL" id="JAEVFJ010000011">
    <property type="protein sequence ID" value="KAH8101964.1"/>
    <property type="molecule type" value="Genomic_DNA"/>
</dbReference>
<proteinExistence type="predicted"/>
<evidence type="ECO:0000313" key="1">
    <source>
        <dbReference type="EMBL" id="KAH8101964.1"/>
    </source>
</evidence>
<gene>
    <name evidence="1" type="ORF">BXZ70DRAFT_87525</name>
</gene>
<comment type="caution">
    <text evidence="1">The sequence shown here is derived from an EMBL/GenBank/DDBJ whole genome shotgun (WGS) entry which is preliminary data.</text>
</comment>
<sequence length="351" mass="39463">MGSSTMFGQVVRGLSHPRRLLLEHCPCRAAHPGPLVKMIHKHTPTIHTVWGSLLSDTIAHRLKIPTPRYDMNEGLPEGTGELSSDADMRMSGLPRLHFQCPTLHSLFHRLTSADAHRRSNPAHFSRPSNLRSVESLMHDYLSYSDRTGKVSSCSVPSAARPITFVLLRLRNCRVGAQHCPYGLQRWNFVFPLLALIFDYRRAAQMLCTSYVSRYWMDSSCIAVCAVFSGLFIGWKNFMPRSSKPRRYLRTVSSTLCLHIASLLPICNHSGRRSLTLATTQISSFLAGNSWWLSFVMIAFSTNISSYSRPIAIPSLPHSLTPDHRFSNFEPPSASFLSSRLPNVPTLPTRSR</sequence>
<name>A0A8K0UR00_9AGAR</name>
<accession>A0A8K0UR00</accession>
<protein>
    <submittedName>
        <fullName evidence="1">Uncharacterized protein</fullName>
    </submittedName>
</protein>
<dbReference type="AlphaFoldDB" id="A0A8K0UR00"/>
<reference evidence="1" key="1">
    <citation type="journal article" date="2021" name="New Phytol.">
        <title>Evolutionary innovations through gain and loss of genes in the ectomycorrhizal Boletales.</title>
        <authorList>
            <person name="Wu G."/>
            <person name="Miyauchi S."/>
            <person name="Morin E."/>
            <person name="Kuo A."/>
            <person name="Drula E."/>
            <person name="Varga T."/>
            <person name="Kohler A."/>
            <person name="Feng B."/>
            <person name="Cao Y."/>
            <person name="Lipzen A."/>
            <person name="Daum C."/>
            <person name="Hundley H."/>
            <person name="Pangilinan J."/>
            <person name="Johnson J."/>
            <person name="Barry K."/>
            <person name="LaButti K."/>
            <person name="Ng V."/>
            <person name="Ahrendt S."/>
            <person name="Min B."/>
            <person name="Choi I.G."/>
            <person name="Park H."/>
            <person name="Plett J.M."/>
            <person name="Magnuson J."/>
            <person name="Spatafora J.W."/>
            <person name="Nagy L.G."/>
            <person name="Henrissat B."/>
            <person name="Grigoriev I.V."/>
            <person name="Yang Z.L."/>
            <person name="Xu J."/>
            <person name="Martin F.M."/>
        </authorList>
    </citation>
    <scope>NUCLEOTIDE SEQUENCE</scope>
    <source>
        <strain evidence="1">KKN 215</strain>
    </source>
</reference>
<dbReference type="Proteomes" id="UP000813824">
    <property type="component" value="Unassembled WGS sequence"/>
</dbReference>